<dbReference type="Pfam" id="PF11793">
    <property type="entry name" value="FANCL_C"/>
    <property type="match status" value="1"/>
</dbReference>
<keyword evidence="6" id="KW-0963">Cytoplasm</keyword>
<dbReference type="CDD" id="cd23831">
    <property type="entry name" value="DRWD-N_FANCL"/>
    <property type="match status" value="1"/>
</dbReference>
<evidence type="ECO:0000256" key="10">
    <source>
        <dbReference type="ARBA" id="ARBA00022771"/>
    </source>
</evidence>
<keyword evidence="10" id="KW-0863">Zinc-finger</keyword>
<evidence type="ECO:0000256" key="12">
    <source>
        <dbReference type="ARBA" id="ARBA00022833"/>
    </source>
</evidence>
<evidence type="ECO:0000313" key="22">
    <source>
        <dbReference type="Proteomes" id="UP000264820"/>
    </source>
</evidence>
<evidence type="ECO:0000256" key="7">
    <source>
        <dbReference type="ARBA" id="ARBA00022679"/>
    </source>
</evidence>
<dbReference type="InterPro" id="IPR044037">
    <property type="entry name" value="FANCL_d3"/>
</dbReference>
<evidence type="ECO:0000256" key="3">
    <source>
        <dbReference type="ARBA" id="ARBA00004496"/>
    </source>
</evidence>
<dbReference type="EC" id="2.3.2.27" evidence="5"/>
<dbReference type="GeneTree" id="ENSGT00390000005537"/>
<reference evidence="21" key="1">
    <citation type="submission" date="2025-08" db="UniProtKB">
        <authorList>
            <consortium name="Ensembl"/>
        </authorList>
    </citation>
    <scope>IDENTIFICATION</scope>
</reference>
<keyword evidence="8" id="KW-0479">Metal-binding</keyword>
<dbReference type="InterPro" id="IPR026850">
    <property type="entry name" value="FANCL_C"/>
</dbReference>
<evidence type="ECO:0000256" key="6">
    <source>
        <dbReference type="ARBA" id="ARBA00022490"/>
    </source>
</evidence>
<sequence>MASMLVKDNPILLPLNVEKTVYDGFITVQVRELSLYYLAIQGCLFSLLQRLHQSTDLVGFILELKTVLEVCLKKLPKCYSIPPPQYYSQLILEMETLGWDKLLFIDTQFQILRMKAEDSSGRQHILTINLKSKHPAEAPECSADLPVPLLLKWTPQSSLNQLYSQFLLVIEALTEFWDVLDEIDAKTWILEPEKPNLSDTMRRIAIANNVSIKVEVDPQHPKMLPECCLLGAEHVVTPLRNNLNANMHLWNPDSGVLQNLQDVLEIEFPSPATHEKSMFSVECGICYSYRFEAAIPDQVCNDPRCSQPFHQVCLYEWLRVLPASRQSFNTVFGECPYCSKPITVKTAAQKS</sequence>
<proteinExistence type="predicted"/>
<keyword evidence="15" id="KW-0539">Nucleus</keyword>
<dbReference type="PANTHER" id="PTHR13206">
    <property type="entry name" value="UBIQUITIN LIGASE PROTEIN PHF9 FANCONI ANEMIA GROUP L PROTEIN"/>
    <property type="match status" value="1"/>
</dbReference>
<dbReference type="GO" id="GO:0061630">
    <property type="term" value="F:ubiquitin protein ligase activity"/>
    <property type="evidence" value="ECO:0007669"/>
    <property type="project" value="UniProtKB-EC"/>
</dbReference>
<evidence type="ECO:0000256" key="15">
    <source>
        <dbReference type="ARBA" id="ARBA00023242"/>
    </source>
</evidence>
<dbReference type="PANTHER" id="PTHR13206:SF0">
    <property type="entry name" value="E3 UBIQUITIN-PROTEIN LIGASE FANCL"/>
    <property type="match status" value="1"/>
</dbReference>
<protein>
    <recommendedName>
        <fullName evidence="16">E3 ubiquitin-protein ligase FANCL</fullName>
        <ecNumber evidence="5">2.3.2.27</ecNumber>
    </recommendedName>
    <alternativeName>
        <fullName evidence="17">RING-type E3 ubiquitin transferase FANCL</fullName>
    </alternativeName>
</protein>
<dbReference type="CDD" id="cd16490">
    <property type="entry name" value="RING-CH-C4HC3_FANCL"/>
    <property type="match status" value="1"/>
</dbReference>
<dbReference type="InterPro" id="IPR016135">
    <property type="entry name" value="UBQ-conjugating_enzyme/RWD"/>
</dbReference>
<dbReference type="GO" id="GO:0006513">
    <property type="term" value="P:protein monoubiquitination"/>
    <property type="evidence" value="ECO:0007669"/>
    <property type="project" value="TreeGrafter"/>
</dbReference>
<dbReference type="CDD" id="cd23786">
    <property type="entry name" value="ELF_FANCL"/>
    <property type="match status" value="1"/>
</dbReference>
<evidence type="ECO:0000313" key="21">
    <source>
        <dbReference type="Ensembl" id="ENSHCOP00000020968.1"/>
    </source>
</evidence>
<feature type="domain" description="FANCL C-terminal" evidence="18">
    <location>
        <begin position="280"/>
        <end position="347"/>
    </location>
</feature>
<comment type="catalytic activity">
    <reaction evidence="1">
        <text>S-ubiquitinyl-[E2 ubiquitin-conjugating enzyme]-L-cysteine + [acceptor protein]-L-lysine = [E2 ubiquitin-conjugating enzyme]-L-cysteine + N(6)-ubiquitinyl-[acceptor protein]-L-lysine.</text>
        <dbReference type="EC" id="2.3.2.27"/>
    </reaction>
</comment>
<dbReference type="FunFam" id="3.10.110.20:FF:000001">
    <property type="entry name" value="E3 ubiquitin-protein ligase FANCL"/>
    <property type="match status" value="1"/>
</dbReference>
<dbReference type="Gene3D" id="3.30.40.10">
    <property type="entry name" value="Zinc/RING finger domain, C3HC4 (zinc finger)"/>
    <property type="match status" value="1"/>
</dbReference>
<dbReference type="GO" id="GO:0008270">
    <property type="term" value="F:zinc ion binding"/>
    <property type="evidence" value="ECO:0007669"/>
    <property type="project" value="UniProtKB-KW"/>
</dbReference>
<dbReference type="InterPro" id="IPR043898">
    <property type="entry name" value="FANCL_d2"/>
</dbReference>
<evidence type="ECO:0000256" key="9">
    <source>
        <dbReference type="ARBA" id="ARBA00022763"/>
    </source>
</evidence>
<dbReference type="AlphaFoldDB" id="A0A3Q2YSS8"/>
<dbReference type="GO" id="GO:0005737">
    <property type="term" value="C:cytoplasm"/>
    <property type="evidence" value="ECO:0007669"/>
    <property type="project" value="UniProtKB-SubCell"/>
</dbReference>
<keyword evidence="12" id="KW-0862">Zinc</keyword>
<evidence type="ECO:0000256" key="14">
    <source>
        <dbReference type="ARBA" id="ARBA00023204"/>
    </source>
</evidence>
<comment type="subcellular location">
    <subcellularLocation>
        <location evidence="3">Cytoplasm</location>
    </subcellularLocation>
    <subcellularLocation>
        <location evidence="2">Nucleus</location>
    </subcellularLocation>
</comment>
<evidence type="ECO:0000259" key="19">
    <source>
        <dbReference type="Pfam" id="PF18890"/>
    </source>
</evidence>
<name>A0A3Q2YSS8_HIPCM</name>
<evidence type="ECO:0000256" key="2">
    <source>
        <dbReference type="ARBA" id="ARBA00004123"/>
    </source>
</evidence>
<reference evidence="21" key="2">
    <citation type="submission" date="2025-09" db="UniProtKB">
        <authorList>
            <consortium name="Ensembl"/>
        </authorList>
    </citation>
    <scope>IDENTIFICATION</scope>
</reference>
<feature type="domain" description="FANCL UBC-like" evidence="19">
    <location>
        <begin position="84"/>
        <end position="173"/>
    </location>
</feature>
<evidence type="ECO:0000256" key="16">
    <source>
        <dbReference type="ARBA" id="ARBA00073910"/>
    </source>
</evidence>
<keyword evidence="9" id="KW-0227">DNA damage</keyword>
<evidence type="ECO:0000259" key="20">
    <source>
        <dbReference type="Pfam" id="PF18891"/>
    </source>
</evidence>
<dbReference type="CDD" id="cd23832">
    <property type="entry name" value="DRWD-C_FANCL"/>
    <property type="match status" value="1"/>
</dbReference>
<dbReference type="Pfam" id="PF18890">
    <property type="entry name" value="FANCL_d2"/>
    <property type="match status" value="1"/>
</dbReference>
<keyword evidence="11" id="KW-0833">Ubl conjugation pathway</keyword>
<dbReference type="GO" id="GO:0043240">
    <property type="term" value="C:Fanconi anaemia nuclear complex"/>
    <property type="evidence" value="ECO:0007669"/>
    <property type="project" value="InterPro"/>
</dbReference>
<dbReference type="Ensembl" id="ENSHCOT00000004836.1">
    <property type="protein sequence ID" value="ENSHCOP00000020968.1"/>
    <property type="gene ID" value="ENSHCOG00000007556.1"/>
</dbReference>
<organism evidence="21 22">
    <name type="scientific">Hippocampus comes</name>
    <name type="common">Tiger tail seahorse</name>
    <dbReference type="NCBI Taxonomy" id="109280"/>
    <lineage>
        <taxon>Eukaryota</taxon>
        <taxon>Metazoa</taxon>
        <taxon>Chordata</taxon>
        <taxon>Craniata</taxon>
        <taxon>Vertebrata</taxon>
        <taxon>Euteleostomi</taxon>
        <taxon>Actinopterygii</taxon>
        <taxon>Neopterygii</taxon>
        <taxon>Teleostei</taxon>
        <taxon>Neoteleostei</taxon>
        <taxon>Acanthomorphata</taxon>
        <taxon>Syngnathiaria</taxon>
        <taxon>Syngnathiformes</taxon>
        <taxon>Syngnathoidei</taxon>
        <taxon>Syngnathidae</taxon>
        <taxon>Hippocampus</taxon>
    </lineage>
</organism>
<keyword evidence="13" id="KW-0832">Ubl conjugation</keyword>
<evidence type="ECO:0000256" key="5">
    <source>
        <dbReference type="ARBA" id="ARBA00012483"/>
    </source>
</evidence>
<dbReference type="InterPro" id="IPR026848">
    <property type="entry name" value="Fancl"/>
</dbReference>
<dbReference type="Proteomes" id="UP000264820">
    <property type="component" value="Unplaced"/>
</dbReference>
<dbReference type="FunFam" id="3.10.110.10:FF:000081">
    <property type="entry name" value="E3 ubiquitin-protein ligase FANCL"/>
    <property type="match status" value="1"/>
</dbReference>
<dbReference type="GO" id="GO:0036297">
    <property type="term" value="P:interstrand cross-link repair"/>
    <property type="evidence" value="ECO:0007669"/>
    <property type="project" value="InterPro"/>
</dbReference>
<comment type="pathway">
    <text evidence="4">Protein modification; protein ubiquitination.</text>
</comment>
<evidence type="ECO:0000259" key="18">
    <source>
        <dbReference type="Pfam" id="PF11793"/>
    </source>
</evidence>
<dbReference type="SMART" id="SM01197">
    <property type="entry name" value="FANCL_C"/>
    <property type="match status" value="1"/>
</dbReference>
<dbReference type="Gene3D" id="3.10.110.20">
    <property type="entry name" value="RWD domain-like"/>
    <property type="match status" value="1"/>
</dbReference>
<evidence type="ECO:0000256" key="11">
    <source>
        <dbReference type="ARBA" id="ARBA00022786"/>
    </source>
</evidence>
<feature type="domain" description="FANCL UBC-like" evidence="20">
    <location>
        <begin position="175"/>
        <end position="271"/>
    </location>
</feature>
<accession>A0A3Q2YSS8</accession>
<dbReference type="InterPro" id="IPR043003">
    <property type="entry name" value="FANCL_d3_sf"/>
</dbReference>
<keyword evidence="14" id="KW-0234">DNA repair</keyword>
<dbReference type="Pfam" id="PF18891">
    <property type="entry name" value="FANCL_d3"/>
    <property type="match status" value="1"/>
</dbReference>
<dbReference type="STRING" id="109280.ENSHCOP00000020968"/>
<evidence type="ECO:0000256" key="8">
    <source>
        <dbReference type="ARBA" id="ARBA00022723"/>
    </source>
</evidence>
<dbReference type="FunFam" id="3.30.40.10:FF:000221">
    <property type="entry name" value="E3 ubiquitin-protein ligase FANCL isoform X2"/>
    <property type="match status" value="1"/>
</dbReference>
<evidence type="ECO:0000256" key="1">
    <source>
        <dbReference type="ARBA" id="ARBA00000900"/>
    </source>
</evidence>
<evidence type="ECO:0000256" key="13">
    <source>
        <dbReference type="ARBA" id="ARBA00022843"/>
    </source>
</evidence>
<keyword evidence="22" id="KW-1185">Reference proteome</keyword>
<evidence type="ECO:0000256" key="4">
    <source>
        <dbReference type="ARBA" id="ARBA00004906"/>
    </source>
</evidence>
<evidence type="ECO:0000256" key="17">
    <source>
        <dbReference type="ARBA" id="ARBA00080616"/>
    </source>
</evidence>
<dbReference type="OMA" id="NRPFHAK"/>
<keyword evidence="7" id="KW-0808">Transferase</keyword>
<dbReference type="Gene3D" id="3.10.110.10">
    <property type="entry name" value="Ubiquitin Conjugating Enzyme"/>
    <property type="match status" value="1"/>
</dbReference>
<dbReference type="SUPFAM" id="SSF57850">
    <property type="entry name" value="RING/U-box"/>
    <property type="match status" value="1"/>
</dbReference>
<dbReference type="InterPro" id="IPR013083">
    <property type="entry name" value="Znf_RING/FYVE/PHD"/>
</dbReference>